<dbReference type="EMBL" id="JAQSVD010000008">
    <property type="protein sequence ID" value="MDE1471499.1"/>
    <property type="molecule type" value="Genomic_DNA"/>
</dbReference>
<organism evidence="3 4">
    <name type="scientific">Eubacterium limosum</name>
    <dbReference type="NCBI Taxonomy" id="1736"/>
    <lineage>
        <taxon>Bacteria</taxon>
        <taxon>Bacillati</taxon>
        <taxon>Bacillota</taxon>
        <taxon>Clostridia</taxon>
        <taxon>Eubacteriales</taxon>
        <taxon>Eubacteriaceae</taxon>
        <taxon>Eubacterium</taxon>
    </lineage>
</organism>
<evidence type="ECO:0000313" key="3">
    <source>
        <dbReference type="EMBL" id="MDE1471499.1"/>
    </source>
</evidence>
<accession>A0ABT5URC5</accession>
<gene>
    <name evidence="3" type="ORF">PTZ04_14670</name>
</gene>
<keyword evidence="4" id="KW-1185">Reference proteome</keyword>
<keyword evidence="2" id="KW-0472">Membrane</keyword>
<evidence type="ECO:0008006" key="5">
    <source>
        <dbReference type="Google" id="ProtNLM"/>
    </source>
</evidence>
<feature type="transmembrane region" description="Helical" evidence="2">
    <location>
        <begin position="12"/>
        <end position="32"/>
    </location>
</feature>
<dbReference type="RefSeq" id="WP_227207889.1">
    <property type="nucleotide sequence ID" value="NZ_JAJCLO010000009.1"/>
</dbReference>
<dbReference type="Proteomes" id="UP001215087">
    <property type="component" value="Unassembled WGS sequence"/>
</dbReference>
<keyword evidence="2" id="KW-1133">Transmembrane helix</keyword>
<sequence>MNVKSVNKKWVVVIASVGVLAIALISITMALLNKKTEAALNPFSGSAVNIGVVENNKIYEDGKNQVTGFDQNALTNGGAEKVVQIKNMNKLENSDTPDADYPTTDTVVRVRLVPCIRYDETDPNYGGQVVPVDIKNVSYHYNGSDGINFNNWESKQEAAVSGDTTSKQETYYYYKTPLAPGKTTEALFDRVTYTGDIPENAHFELQVLAEGAAAKQNAGQDKKPWDYNFATTETNQ</sequence>
<reference evidence="3 4" key="1">
    <citation type="submission" date="2023-02" db="EMBL/GenBank/DDBJ databases">
        <title>Comparative genome analysis of Eubacterium limosum species.</title>
        <authorList>
            <person name="Bak J.E."/>
        </authorList>
    </citation>
    <scope>NUCLEOTIDE SEQUENCE [LARGE SCALE GENOMIC DNA]</scope>
    <source>
        <strain evidence="3 4">KGMB01548</strain>
    </source>
</reference>
<protein>
    <recommendedName>
        <fullName evidence="5">SipW-cognate class signal peptide</fullName>
    </recommendedName>
</protein>
<evidence type="ECO:0000256" key="2">
    <source>
        <dbReference type="SAM" id="Phobius"/>
    </source>
</evidence>
<keyword evidence="2" id="KW-0812">Transmembrane</keyword>
<evidence type="ECO:0000256" key="1">
    <source>
        <dbReference type="SAM" id="MobiDB-lite"/>
    </source>
</evidence>
<feature type="region of interest" description="Disordered" evidence="1">
    <location>
        <begin position="215"/>
        <end position="236"/>
    </location>
</feature>
<evidence type="ECO:0000313" key="4">
    <source>
        <dbReference type="Proteomes" id="UP001215087"/>
    </source>
</evidence>
<name>A0ABT5URC5_EUBLI</name>
<proteinExistence type="predicted"/>
<comment type="caution">
    <text evidence="3">The sequence shown here is derived from an EMBL/GenBank/DDBJ whole genome shotgun (WGS) entry which is preliminary data.</text>
</comment>